<sequence>MDFDELNSFFDEFEQNEDLKSAENELTNLFEKDAYQPQKTIDSYTQVIQDEIQKRLSYIRFIESRIDGGWTQKNLSNLLIEASSTLPLPAPSWRTLVNWKKEYYDSGKSVHALVPKHALKGRRGKNNDSQKYLDKAITEKYLTKERVSVADAYLYYKSLVIVANKSIVTGSIELLSQRSFYNRINSLAPYDVDLARFGKRYADRKYRSVGQFIPATMPMEYVEIDHSPADVILIDDEKEFPLGRPYLTTLYDRYSKCIVGLSVNFREPSYNSVRKAILNTVLEKDWVKDKYPFITNEWPCHGKIQNLVVDNGAEFWSGDLEDALRPLVSNILYTKAGKPWEKSGVEKLYDKLNKGLINKFPGKTFSRIEQLKDYNPKKDAIVQVSVFLELLHKWIIDIYHQSPDARENGVPIHRWNESKFRPIEYKDHEQEQLKVELGPLNHRTIALGGIRLYNMRYQSEELIEYRKNNALDTSEKLFVKTKTDPMDLSYIYVYLENESRYIRVPVVDNTGYTNGLSLFQHKVIERIRKLNTRFSVDEISLAESRLYIEDRIQSEINRSSNKKASNAKVGSTSKLAKYHDVGSDGPTTVSTSATNQTPIKLKPEMIIETVDWNDEFDDIEGY</sequence>
<dbReference type="InterPro" id="IPR015378">
    <property type="entry name" value="Transposase-like_Mu_C"/>
</dbReference>
<feature type="compositionally biased region" description="Polar residues" evidence="1">
    <location>
        <begin position="585"/>
        <end position="594"/>
    </location>
</feature>
<evidence type="ECO:0000259" key="2">
    <source>
        <dbReference type="PROSITE" id="PS50994"/>
    </source>
</evidence>
<evidence type="ECO:0000256" key="1">
    <source>
        <dbReference type="SAM" id="MobiDB-lite"/>
    </source>
</evidence>
<dbReference type="Pfam" id="PF09299">
    <property type="entry name" value="Mu-transpos_C"/>
    <property type="match status" value="1"/>
</dbReference>
<reference evidence="3 4" key="1">
    <citation type="submission" date="2019-10" db="EMBL/GenBank/DDBJ databases">
        <title>Vibrio sp. nov., isolated from Coralline algae surface.</title>
        <authorList>
            <person name="Geng Y."/>
            <person name="Zhang X."/>
        </authorList>
    </citation>
    <scope>NUCLEOTIDE SEQUENCE [LARGE SCALE GENOMIC DNA]</scope>
    <source>
        <strain evidence="3 4">SM1977</strain>
    </source>
</reference>
<dbReference type="PROSITE" id="PS50994">
    <property type="entry name" value="INTEGRASE"/>
    <property type="match status" value="1"/>
</dbReference>
<dbReference type="EMBL" id="CP045699">
    <property type="protein sequence ID" value="QGA64696.1"/>
    <property type="molecule type" value="Genomic_DNA"/>
</dbReference>
<name>A0A5Q0TEW5_9VIBR</name>
<organism evidence="3 4">
    <name type="scientific">Vibrio algicola</name>
    <dbReference type="NCBI Taxonomy" id="2662262"/>
    <lineage>
        <taxon>Bacteria</taxon>
        <taxon>Pseudomonadati</taxon>
        <taxon>Pseudomonadota</taxon>
        <taxon>Gammaproteobacteria</taxon>
        <taxon>Vibrionales</taxon>
        <taxon>Vibrionaceae</taxon>
        <taxon>Vibrio</taxon>
    </lineage>
</organism>
<feature type="domain" description="Integrase catalytic" evidence="2">
    <location>
        <begin position="214"/>
        <end position="419"/>
    </location>
</feature>
<gene>
    <name evidence="3" type="ORF">GFB47_04345</name>
</gene>
<feature type="region of interest" description="Disordered" evidence="1">
    <location>
        <begin position="559"/>
        <end position="594"/>
    </location>
</feature>
<dbReference type="SUPFAM" id="SSF53098">
    <property type="entry name" value="Ribonuclease H-like"/>
    <property type="match status" value="1"/>
</dbReference>
<dbReference type="GO" id="GO:0003676">
    <property type="term" value="F:nucleic acid binding"/>
    <property type="evidence" value="ECO:0007669"/>
    <property type="project" value="InterPro"/>
</dbReference>
<dbReference type="InterPro" id="IPR012337">
    <property type="entry name" value="RNaseH-like_sf"/>
</dbReference>
<dbReference type="InterPro" id="IPR036397">
    <property type="entry name" value="RNaseH_sf"/>
</dbReference>
<dbReference type="GO" id="GO:0015074">
    <property type="term" value="P:DNA integration"/>
    <property type="evidence" value="ECO:0007669"/>
    <property type="project" value="InterPro"/>
</dbReference>
<dbReference type="InterPro" id="IPR001584">
    <property type="entry name" value="Integrase_cat-core"/>
</dbReference>
<accession>A0A5Q0TEW5</accession>
<protein>
    <submittedName>
        <fullName evidence="3">DDE-type integrase/transposase/recombinase</fullName>
    </submittedName>
</protein>
<dbReference type="AlphaFoldDB" id="A0A5Q0TEW5"/>
<feature type="compositionally biased region" description="Polar residues" evidence="1">
    <location>
        <begin position="559"/>
        <end position="574"/>
    </location>
</feature>
<dbReference type="Proteomes" id="UP000348942">
    <property type="component" value="Chromosome 1"/>
</dbReference>
<evidence type="ECO:0000313" key="3">
    <source>
        <dbReference type="EMBL" id="QGA64696.1"/>
    </source>
</evidence>
<dbReference type="RefSeq" id="WP_153446826.1">
    <property type="nucleotide sequence ID" value="NZ_CP045699.1"/>
</dbReference>
<keyword evidence="4" id="KW-1185">Reference proteome</keyword>
<proteinExistence type="predicted"/>
<evidence type="ECO:0000313" key="4">
    <source>
        <dbReference type="Proteomes" id="UP000348942"/>
    </source>
</evidence>
<dbReference type="Gene3D" id="3.30.420.10">
    <property type="entry name" value="Ribonuclease H-like superfamily/Ribonuclease H"/>
    <property type="match status" value="1"/>
</dbReference>